<proteinExistence type="predicted"/>
<feature type="domain" description="DUF4097" evidence="1">
    <location>
        <begin position="140"/>
        <end position="247"/>
    </location>
</feature>
<accession>A0A223V3J9</accession>
<evidence type="ECO:0000259" key="1">
    <source>
        <dbReference type="Pfam" id="PF13349"/>
    </source>
</evidence>
<dbReference type="OrthoDB" id="1114934at2"/>
<dbReference type="EMBL" id="CP022957">
    <property type="protein sequence ID" value="ASV29984.1"/>
    <property type="molecule type" value="Genomic_DNA"/>
</dbReference>
<name>A0A223V3J9_9FLAO</name>
<dbReference type="KEGG" id="marb:CJ263_06975"/>
<dbReference type="RefSeq" id="WP_094996605.1">
    <property type="nucleotide sequence ID" value="NZ_BMJL01000006.1"/>
</dbReference>
<keyword evidence="3" id="KW-1185">Reference proteome</keyword>
<dbReference type="Proteomes" id="UP000215244">
    <property type="component" value="Chromosome"/>
</dbReference>
<dbReference type="InterPro" id="IPR025164">
    <property type="entry name" value="Toastrack_DUF4097"/>
</dbReference>
<dbReference type="Pfam" id="PF13349">
    <property type="entry name" value="DUF4097"/>
    <property type="match status" value="1"/>
</dbReference>
<sequence>MKKIKLFLFTVALSIGLQAQSEFSKSLSGIEWVKIETKSSITIKTHDKNEVLIKISDPKPKPEKAAGLKLLGATGVDNTNVGFNVAQAGNNLLVENIRKNQEAEIYLPKSQNVSITNSWGGRINVSGFSGEVEANSNLNGELVLENLSGPVTAYSLNHGIQLSFDELNPNAPIVLSTTNGEIDVTIPSSAKADLELSTWNGDIYSNFDIARPDKDGLKSISSKNIKGAINGGGTTLRLKSTNGNIYLRKK</sequence>
<dbReference type="AlphaFoldDB" id="A0A223V3J9"/>
<gene>
    <name evidence="2" type="ORF">CJ263_06975</name>
</gene>
<organism evidence="2 3">
    <name type="scientific">Maribacter cobaltidurans</name>
    <dbReference type="NCBI Taxonomy" id="1178778"/>
    <lineage>
        <taxon>Bacteria</taxon>
        <taxon>Pseudomonadati</taxon>
        <taxon>Bacteroidota</taxon>
        <taxon>Flavobacteriia</taxon>
        <taxon>Flavobacteriales</taxon>
        <taxon>Flavobacteriaceae</taxon>
        <taxon>Maribacter</taxon>
    </lineage>
</organism>
<evidence type="ECO:0000313" key="2">
    <source>
        <dbReference type="EMBL" id="ASV29984.1"/>
    </source>
</evidence>
<reference evidence="2 3" key="1">
    <citation type="submission" date="2017-08" db="EMBL/GenBank/DDBJ databases">
        <title>The complete genome sequence of Maribacter sp. B1, isolated from deep-sea sediment.</title>
        <authorList>
            <person name="Wu Y.-H."/>
            <person name="Cheng H."/>
            <person name="Xu X.-W."/>
        </authorList>
    </citation>
    <scope>NUCLEOTIDE SEQUENCE [LARGE SCALE GENOMIC DNA]</scope>
    <source>
        <strain evidence="2 3">B1</strain>
    </source>
</reference>
<evidence type="ECO:0000313" key="3">
    <source>
        <dbReference type="Proteomes" id="UP000215244"/>
    </source>
</evidence>
<protein>
    <recommendedName>
        <fullName evidence="1">DUF4097 domain-containing protein</fullName>
    </recommendedName>
</protein>